<sequence length="184" mass="20714">MPGLMPPFHYSAAEGAAMIFRSCPRESQRHVRGIRLAACASLVLSLSLFIPGCAAPGPEDTVHLFVHHYVNNRAMALEYFDLRPDGVERLTPEERSFRARPMLMGIFRERIREEGAGLMRVNTAHMRTRLVSKGENSAVVHLGGRIEYIYRFDPTRIVELDNLVDVRKADGRWRIHSAVFGVGG</sequence>
<proteinExistence type="predicted"/>
<comment type="caution">
    <text evidence="1">The sequence shown here is derived from an EMBL/GenBank/DDBJ whole genome shotgun (WGS) entry which is preliminary data.</text>
</comment>
<evidence type="ECO:0000313" key="2">
    <source>
        <dbReference type="Proteomes" id="UP000448292"/>
    </source>
</evidence>
<name>A0A7M3MJG8_9BACT</name>
<dbReference type="Proteomes" id="UP000448292">
    <property type="component" value="Unassembled WGS sequence"/>
</dbReference>
<protein>
    <submittedName>
        <fullName evidence="1">Uncharacterized protein</fullName>
    </submittedName>
</protein>
<keyword evidence="2" id="KW-1185">Reference proteome</keyword>
<gene>
    <name evidence="1" type="ORF">DPQ33_01665</name>
</gene>
<accession>A0A7M3MJG8</accession>
<dbReference type="EMBL" id="QMIE01000001">
    <property type="protein sequence ID" value="TVM19959.1"/>
    <property type="molecule type" value="Genomic_DNA"/>
</dbReference>
<organism evidence="1 2">
    <name type="scientific">Oceanidesulfovibrio indonesiensis</name>
    <dbReference type="NCBI Taxonomy" id="54767"/>
    <lineage>
        <taxon>Bacteria</taxon>
        <taxon>Pseudomonadati</taxon>
        <taxon>Thermodesulfobacteriota</taxon>
        <taxon>Desulfovibrionia</taxon>
        <taxon>Desulfovibrionales</taxon>
        <taxon>Desulfovibrionaceae</taxon>
        <taxon>Oceanidesulfovibrio</taxon>
    </lineage>
</organism>
<evidence type="ECO:0000313" key="1">
    <source>
        <dbReference type="EMBL" id="TVM19959.1"/>
    </source>
</evidence>
<dbReference type="AlphaFoldDB" id="A0A7M3MJG8"/>
<reference evidence="1 2" key="1">
    <citation type="submission" date="2018-06" db="EMBL/GenBank/DDBJ databases">
        <title>Complete genome of Desulfovibrio indonesiensis P37SLT.</title>
        <authorList>
            <person name="Crispim J.S."/>
            <person name="Vidigal P.M.P."/>
            <person name="Silva L.C.F."/>
            <person name="Laguardia C.N."/>
            <person name="Araujo L.C."/>
            <person name="Dias R.S."/>
            <person name="Sousa M.P."/>
            <person name="Paula S.O."/>
            <person name="Silva C."/>
        </authorList>
    </citation>
    <scope>NUCLEOTIDE SEQUENCE [LARGE SCALE GENOMIC DNA]</scope>
    <source>
        <strain evidence="1 2">P37SLT</strain>
    </source>
</reference>